<dbReference type="EMBL" id="BEXD01000839">
    <property type="protein sequence ID" value="GBB90544.1"/>
    <property type="molecule type" value="Genomic_DNA"/>
</dbReference>
<proteinExistence type="predicted"/>
<dbReference type="AlphaFoldDB" id="A0A2Z6QZ06"/>
<sequence length="432" mass="51268">MQRDQYHHYIPRFLLRNFAANNYERIFVSDKRLFKEKKHKRNFKNKNKEEAFLQTYDRTTGQLGSSLVAKTYGYTNMYKDLDNEDVMHVEKKLGKLEERASKVVRDIISASQEKSQIILLRRDLEDLRKFLFIMNYRNGSRWSQFTEKKFDIATWNLVEEFMKEHKLQIAQEVWLQNIREILETPHEDIKDNSRIFFVDRADYGLRMFDCFLAIWQAGENDEFIITNNGFGIFEGVNAIIFQFAYHWFYVISPKLMLVLCHQTFRKEANIDMGFKPSIFKDVPHPTAIPKYVGTPKHVPIDKYGRFNDTNPFTAFDSYLSSIGLEKQENDTYTFSFVKVSSAFVHLVNSVLLNETKPDLVLTFLTHSYLYKTIVKYYKHHKELGRIEQDFSNLKRELFMALNKTHEEDLNLRKKISAKRTCNWNICMIGSES</sequence>
<evidence type="ECO:0000313" key="3">
    <source>
        <dbReference type="Proteomes" id="UP000247702"/>
    </source>
</evidence>
<dbReference type="Pfam" id="PF14022">
    <property type="entry name" value="DUF4238"/>
    <property type="match status" value="1"/>
</dbReference>
<evidence type="ECO:0008006" key="4">
    <source>
        <dbReference type="Google" id="ProtNLM"/>
    </source>
</evidence>
<accession>A0A2Z6QZ06</accession>
<gene>
    <name evidence="2" type="ORF">RCL2_002519000</name>
    <name evidence="1" type="ORF">RclHR1_17530002</name>
</gene>
<dbReference type="InterPro" id="IPR025332">
    <property type="entry name" value="DUF4238"/>
</dbReference>
<comment type="caution">
    <text evidence="1">The sequence shown here is derived from an EMBL/GenBank/DDBJ whole genome shotgun (WGS) entry which is preliminary data.</text>
</comment>
<reference evidence="2" key="2">
    <citation type="submission" date="2019-10" db="EMBL/GenBank/DDBJ databases">
        <title>Conservation and host-specific expression of non-tandemly repeated heterogenous ribosome RNA gene in arbuscular mycorrhizal fungi.</title>
        <authorList>
            <person name="Maeda T."/>
            <person name="Kobayashi Y."/>
            <person name="Nakagawa T."/>
            <person name="Ezawa T."/>
            <person name="Yamaguchi K."/>
            <person name="Bino T."/>
            <person name="Nishimoto Y."/>
            <person name="Shigenobu S."/>
            <person name="Kawaguchi M."/>
        </authorList>
    </citation>
    <scope>NUCLEOTIDE SEQUENCE</scope>
    <source>
        <strain evidence="2">HR1</strain>
    </source>
</reference>
<evidence type="ECO:0000313" key="2">
    <source>
        <dbReference type="EMBL" id="GES98657.1"/>
    </source>
</evidence>
<protein>
    <recommendedName>
        <fullName evidence="4">DUF4238 domain-containing protein</fullName>
    </recommendedName>
</protein>
<dbReference type="Proteomes" id="UP000247702">
    <property type="component" value="Unassembled WGS sequence"/>
</dbReference>
<name>A0A2Z6QZ06_9GLOM</name>
<dbReference type="EMBL" id="BLAL01000274">
    <property type="protein sequence ID" value="GES98657.1"/>
    <property type="molecule type" value="Genomic_DNA"/>
</dbReference>
<organism evidence="1 3">
    <name type="scientific">Rhizophagus clarus</name>
    <dbReference type="NCBI Taxonomy" id="94130"/>
    <lineage>
        <taxon>Eukaryota</taxon>
        <taxon>Fungi</taxon>
        <taxon>Fungi incertae sedis</taxon>
        <taxon>Mucoromycota</taxon>
        <taxon>Glomeromycotina</taxon>
        <taxon>Glomeromycetes</taxon>
        <taxon>Glomerales</taxon>
        <taxon>Glomeraceae</taxon>
        <taxon>Rhizophagus</taxon>
    </lineage>
</organism>
<dbReference type="OrthoDB" id="5340163at2759"/>
<reference evidence="1 3" key="1">
    <citation type="submission" date="2017-11" db="EMBL/GenBank/DDBJ databases">
        <title>The genome of Rhizophagus clarus HR1 reveals common genetic basis of auxotrophy among arbuscular mycorrhizal fungi.</title>
        <authorList>
            <person name="Kobayashi Y."/>
        </authorList>
    </citation>
    <scope>NUCLEOTIDE SEQUENCE [LARGE SCALE GENOMIC DNA]</scope>
    <source>
        <strain evidence="1 3">HR1</strain>
    </source>
</reference>
<dbReference type="STRING" id="94130.A0A2Z6QZ06"/>
<evidence type="ECO:0000313" key="1">
    <source>
        <dbReference type="EMBL" id="GBB90544.1"/>
    </source>
</evidence>
<dbReference type="Proteomes" id="UP000615446">
    <property type="component" value="Unassembled WGS sequence"/>
</dbReference>
<keyword evidence="3" id="KW-1185">Reference proteome</keyword>